<evidence type="ECO:0000256" key="1">
    <source>
        <dbReference type="ARBA" id="ARBA00043967"/>
    </source>
</evidence>
<gene>
    <name evidence="4" type="primary">sufD</name>
    <name evidence="4" type="ORF">EGT74_16980</name>
</gene>
<dbReference type="InterPro" id="IPR037284">
    <property type="entry name" value="SUF_FeS_clus_asmbl_SufBD_sf"/>
</dbReference>
<dbReference type="NCBIfam" id="TIGR01981">
    <property type="entry name" value="sufD"/>
    <property type="match status" value="1"/>
</dbReference>
<evidence type="ECO:0000259" key="3">
    <source>
        <dbReference type="Pfam" id="PF19295"/>
    </source>
</evidence>
<name>A0A3N4PMC0_9BACT</name>
<dbReference type="Pfam" id="PF19295">
    <property type="entry name" value="SufBD_N"/>
    <property type="match status" value="1"/>
</dbReference>
<protein>
    <submittedName>
        <fullName evidence="4">Fe-S cluster assembly protein SufD</fullName>
    </submittedName>
</protein>
<dbReference type="InterPro" id="IPR011542">
    <property type="entry name" value="SUF_FeS_clus_asmbl_SufD"/>
</dbReference>
<sequence length="440" mass="48826">MTTITNNTTSLYDSLPAQFSTLANGAQFPEARKAAFAQFQALGGFPTVKTEDWKYTNVIPFFRNLQTLELPQPIAISAEELEATELLLPDTYRIVLLNGELQPQLSDLPPAKQATVLKLSEAGNEPAFTAHFNKSKKLNEHHFAQLNTAFFTNGLFIEVKAKAQLEKPIHIIHLYHNTSSLLLNPRHLWIAQEGAAVQIIESAAGIGQAGAIVVNSVIEAVTAERAQMSHYQLQTGGNQLRFINQTLVQQLGKSLYNNYTFTLSESELVRNNLNISLDDERTETHLYGFYIATGNQLVDNHTSVDHRMPNCESNELYRGVLMDKATGVFNGKIYVHEDAQKTNAFQQNNNLVISPEANIYTKPQLEIFADDVKCSHGTTIGQVSDDALFYLKARGIGDAQARSMLVKAFAFDITAQVKIPAVRKQVEQIATRYLSAAVNN</sequence>
<reference evidence="4 5" key="1">
    <citation type="submission" date="2018-11" db="EMBL/GenBank/DDBJ databases">
        <title>Chitinophaga lutea sp.nov., isolate from arsenic contaminated soil.</title>
        <authorList>
            <person name="Zong Y."/>
        </authorList>
    </citation>
    <scope>NUCLEOTIDE SEQUENCE [LARGE SCALE GENOMIC DNA]</scope>
    <source>
        <strain evidence="4 5">ZY74</strain>
    </source>
</reference>
<feature type="domain" description="SUF system FeS cluster assembly SufBD N-terminal" evidence="3">
    <location>
        <begin position="26"/>
        <end position="171"/>
    </location>
</feature>
<evidence type="ECO:0000313" key="5">
    <source>
        <dbReference type="Proteomes" id="UP000278351"/>
    </source>
</evidence>
<keyword evidence="5" id="KW-1185">Reference proteome</keyword>
<dbReference type="Proteomes" id="UP000278351">
    <property type="component" value="Unassembled WGS sequence"/>
</dbReference>
<dbReference type="SUPFAM" id="SSF101960">
    <property type="entry name" value="Stabilizer of iron transporter SufD"/>
    <property type="match status" value="1"/>
</dbReference>
<dbReference type="EMBL" id="RPDH01000002">
    <property type="protein sequence ID" value="RPE08728.1"/>
    <property type="molecule type" value="Genomic_DNA"/>
</dbReference>
<dbReference type="Pfam" id="PF01458">
    <property type="entry name" value="SUFBD_core"/>
    <property type="match status" value="1"/>
</dbReference>
<evidence type="ECO:0000259" key="2">
    <source>
        <dbReference type="Pfam" id="PF01458"/>
    </source>
</evidence>
<comment type="caution">
    <text evidence="4">The sequence shown here is derived from an EMBL/GenBank/DDBJ whole genome shotgun (WGS) entry which is preliminary data.</text>
</comment>
<dbReference type="InterPro" id="IPR055346">
    <property type="entry name" value="Fe-S_cluster_assembly_SufBD"/>
</dbReference>
<dbReference type="PANTHER" id="PTHR43575:SF1">
    <property type="entry name" value="PROTEIN ABCI7, CHLOROPLASTIC"/>
    <property type="match status" value="1"/>
</dbReference>
<dbReference type="OrthoDB" id="9768262at2"/>
<feature type="domain" description="SUF system FeS cluster assembly SufBD core" evidence="2">
    <location>
        <begin position="178"/>
        <end position="409"/>
    </location>
</feature>
<dbReference type="InterPro" id="IPR045595">
    <property type="entry name" value="SufBD_N"/>
</dbReference>
<dbReference type="PANTHER" id="PTHR43575">
    <property type="entry name" value="PROTEIN ABCI7, CHLOROPLASTIC"/>
    <property type="match status" value="1"/>
</dbReference>
<evidence type="ECO:0000313" key="4">
    <source>
        <dbReference type="EMBL" id="RPE08728.1"/>
    </source>
</evidence>
<comment type="similarity">
    <text evidence="1">Belongs to the iron-sulfur cluster assembly SufBD family.</text>
</comment>
<organism evidence="4 5">
    <name type="scientific">Chitinophaga lutea</name>
    <dbReference type="NCBI Taxonomy" id="2488634"/>
    <lineage>
        <taxon>Bacteria</taxon>
        <taxon>Pseudomonadati</taxon>
        <taxon>Bacteroidota</taxon>
        <taxon>Chitinophagia</taxon>
        <taxon>Chitinophagales</taxon>
        <taxon>Chitinophagaceae</taxon>
        <taxon>Chitinophaga</taxon>
    </lineage>
</organism>
<dbReference type="InterPro" id="IPR000825">
    <property type="entry name" value="SUF_FeS_clus_asmbl_SufBD_core"/>
</dbReference>
<accession>A0A3N4PMC0</accession>
<dbReference type="AlphaFoldDB" id="A0A3N4PMC0"/>
<dbReference type="RefSeq" id="WP_123847723.1">
    <property type="nucleotide sequence ID" value="NZ_RPDH01000002.1"/>
</dbReference>
<proteinExistence type="inferred from homology"/>
<dbReference type="GO" id="GO:0016226">
    <property type="term" value="P:iron-sulfur cluster assembly"/>
    <property type="evidence" value="ECO:0007669"/>
    <property type="project" value="InterPro"/>
</dbReference>